<dbReference type="GO" id="GO:0016491">
    <property type="term" value="F:oxidoreductase activity"/>
    <property type="evidence" value="ECO:0007669"/>
    <property type="project" value="InterPro"/>
</dbReference>
<comment type="caution">
    <text evidence="2">The sequence shown here is derived from an EMBL/GenBank/DDBJ whole genome shotgun (WGS) entry which is preliminary data.</text>
</comment>
<dbReference type="InterPro" id="IPR023210">
    <property type="entry name" value="NADP_OxRdtase_dom"/>
</dbReference>
<evidence type="ECO:0000313" key="2">
    <source>
        <dbReference type="EMBL" id="GEO41573.1"/>
    </source>
</evidence>
<gene>
    <name evidence="2" type="ORF">SAE02_57210</name>
</gene>
<dbReference type="OrthoDB" id="9768851at2"/>
<name>A0A512DYK6_9PROT</name>
<organism evidence="2 3">
    <name type="scientific">Skermanella aerolata</name>
    <dbReference type="NCBI Taxonomy" id="393310"/>
    <lineage>
        <taxon>Bacteria</taxon>
        <taxon>Pseudomonadati</taxon>
        <taxon>Pseudomonadota</taxon>
        <taxon>Alphaproteobacteria</taxon>
        <taxon>Rhodospirillales</taxon>
        <taxon>Azospirillaceae</taxon>
        <taxon>Skermanella</taxon>
    </lineage>
</organism>
<dbReference type="EMBL" id="BJYZ01000029">
    <property type="protein sequence ID" value="GEO41573.1"/>
    <property type="molecule type" value="Genomic_DNA"/>
</dbReference>
<feature type="domain" description="NADP-dependent oxidoreductase" evidence="1">
    <location>
        <begin position="20"/>
        <end position="335"/>
    </location>
</feature>
<dbReference type="PANTHER" id="PTHR42686">
    <property type="entry name" value="GH17980P-RELATED"/>
    <property type="match status" value="1"/>
</dbReference>
<dbReference type="InterPro" id="IPR020471">
    <property type="entry name" value="AKR"/>
</dbReference>
<dbReference type="Gene3D" id="3.20.20.100">
    <property type="entry name" value="NADP-dependent oxidoreductase domain"/>
    <property type="match status" value="1"/>
</dbReference>
<dbReference type="GO" id="GO:0005829">
    <property type="term" value="C:cytosol"/>
    <property type="evidence" value="ECO:0007669"/>
    <property type="project" value="TreeGrafter"/>
</dbReference>
<evidence type="ECO:0000259" key="1">
    <source>
        <dbReference type="Pfam" id="PF00248"/>
    </source>
</evidence>
<dbReference type="SUPFAM" id="SSF51430">
    <property type="entry name" value="NAD(P)-linked oxidoreductase"/>
    <property type="match status" value="1"/>
</dbReference>
<dbReference type="InterPro" id="IPR036812">
    <property type="entry name" value="NAD(P)_OxRdtase_dom_sf"/>
</dbReference>
<keyword evidence="3" id="KW-1185">Reference proteome</keyword>
<dbReference type="Proteomes" id="UP000321523">
    <property type="component" value="Unassembled WGS sequence"/>
</dbReference>
<accession>A0A512DYK6</accession>
<reference evidence="2 3" key="1">
    <citation type="submission" date="2019-07" db="EMBL/GenBank/DDBJ databases">
        <title>Whole genome shotgun sequence of Skermanella aerolata NBRC 106429.</title>
        <authorList>
            <person name="Hosoyama A."/>
            <person name="Uohara A."/>
            <person name="Ohji S."/>
            <person name="Ichikawa N."/>
        </authorList>
    </citation>
    <scope>NUCLEOTIDE SEQUENCE [LARGE SCALE GENOMIC DNA]</scope>
    <source>
        <strain evidence="2 3">NBRC 106429</strain>
    </source>
</reference>
<proteinExistence type="predicted"/>
<dbReference type="AlphaFoldDB" id="A0A512DYK6"/>
<protein>
    <submittedName>
        <fullName evidence="2">Oxidoreductase</fullName>
    </submittedName>
</protein>
<dbReference type="Pfam" id="PF00248">
    <property type="entry name" value="Aldo_ket_red"/>
    <property type="match status" value="1"/>
</dbReference>
<evidence type="ECO:0000313" key="3">
    <source>
        <dbReference type="Proteomes" id="UP000321523"/>
    </source>
</evidence>
<dbReference type="RefSeq" id="WP_044432803.1">
    <property type="nucleotide sequence ID" value="NZ_BJYZ01000029.1"/>
</dbReference>
<sequence length="345" mass="37604">MAIRLDELRRVGNSDVAVSPLGFGGNVLGNLYATVEEDAALDTVAAAFESGIRLFDTAPLYGHGLSEHRMGMALRRYPRDAFVLSSKVGRLLKPHGKVPPPKLDPSQGGIFTGELPFQPVFDYTYEGTIRSVEDSLQRLGMNRIDMVLIHDADMWTHGDQYEARLEDVRTGALPALQKLKEDGVIRAFGAGVNQAEACERLMDIGRFDAFLLAGRYTLLEQGGLDSFLPRCVAENVSIILGAPFNSGILATGAIPDARYNYLPAPEPVLQRVAAIEQVCRNHGVSLPAAALQFPLFHPAVTTVIPGSKSREEAERNVALMTEAIPAEFWRDLRSAELIRADAPVP</sequence>
<dbReference type="PANTHER" id="PTHR42686:SF1">
    <property type="entry name" value="GH17980P-RELATED"/>
    <property type="match status" value="1"/>
</dbReference>